<dbReference type="InterPro" id="IPR036955">
    <property type="entry name" value="AP2/ERF_dom_sf"/>
</dbReference>
<dbReference type="OMA" id="QNITCHH"/>
<dbReference type="Gene3D" id="3.30.730.10">
    <property type="entry name" value="AP2/ERF domain"/>
    <property type="match status" value="1"/>
</dbReference>
<feature type="compositionally biased region" description="Low complexity" evidence="8">
    <location>
        <begin position="186"/>
        <end position="198"/>
    </location>
</feature>
<evidence type="ECO:0000256" key="1">
    <source>
        <dbReference type="ARBA" id="ARBA00004123"/>
    </source>
</evidence>
<comment type="subcellular location">
    <subcellularLocation>
        <location evidence="1">Nucleus</location>
    </subcellularLocation>
</comment>
<protein>
    <recommendedName>
        <fullName evidence="9">AP2/ERF domain-containing protein</fullName>
    </recommendedName>
</protein>
<keyword evidence="6" id="KW-0804">Transcription</keyword>
<keyword evidence="2" id="KW-0936">Ethylene signaling pathway</keyword>
<evidence type="ECO:0000313" key="11">
    <source>
        <dbReference type="Proteomes" id="UP000594263"/>
    </source>
</evidence>
<dbReference type="PRINTS" id="PR00367">
    <property type="entry name" value="ETHRSPELEMNT"/>
</dbReference>
<dbReference type="InterPro" id="IPR044808">
    <property type="entry name" value="ERF_plant"/>
</dbReference>
<dbReference type="PANTHER" id="PTHR31190:SF499">
    <property type="entry name" value="ETHYLENE-RESPONSIVE TRANSCRIPTION FACTOR ERF105"/>
    <property type="match status" value="1"/>
</dbReference>
<evidence type="ECO:0000256" key="4">
    <source>
        <dbReference type="ARBA" id="ARBA00023125"/>
    </source>
</evidence>
<keyword evidence="4" id="KW-0238">DNA-binding</keyword>
<dbReference type="PANTHER" id="PTHR31190">
    <property type="entry name" value="DNA-BINDING DOMAIN"/>
    <property type="match status" value="1"/>
</dbReference>
<dbReference type="Gramene" id="Kaladp0095s0716.1.v1.1">
    <property type="protein sequence ID" value="Kaladp0095s0716.1.v1.1.CDS.1"/>
    <property type="gene ID" value="Kaladp0095s0716.v1.1"/>
</dbReference>
<evidence type="ECO:0000256" key="2">
    <source>
        <dbReference type="ARBA" id="ARBA00022745"/>
    </source>
</evidence>
<dbReference type="EnsemblPlants" id="Kaladp0095s0716.1.v1.1">
    <property type="protein sequence ID" value="Kaladp0095s0716.1.v1.1.CDS.1"/>
    <property type="gene ID" value="Kaladp0095s0716.v1.1"/>
</dbReference>
<dbReference type="GO" id="GO:0000976">
    <property type="term" value="F:transcription cis-regulatory region binding"/>
    <property type="evidence" value="ECO:0007669"/>
    <property type="project" value="UniProtKB-ARBA"/>
</dbReference>
<dbReference type="GO" id="GO:0009873">
    <property type="term" value="P:ethylene-activated signaling pathway"/>
    <property type="evidence" value="ECO:0007669"/>
    <property type="project" value="UniProtKB-KW"/>
</dbReference>
<keyword evidence="11" id="KW-1185">Reference proteome</keyword>
<dbReference type="GO" id="GO:0006950">
    <property type="term" value="P:response to stress"/>
    <property type="evidence" value="ECO:0007669"/>
    <property type="project" value="UniProtKB-ARBA"/>
</dbReference>
<evidence type="ECO:0000256" key="7">
    <source>
        <dbReference type="ARBA" id="ARBA00023242"/>
    </source>
</evidence>
<proteinExistence type="predicted"/>
<dbReference type="Proteomes" id="UP000594263">
    <property type="component" value="Unplaced"/>
</dbReference>
<dbReference type="Pfam" id="PF00847">
    <property type="entry name" value="AP2"/>
    <property type="match status" value="1"/>
</dbReference>
<evidence type="ECO:0000259" key="9">
    <source>
        <dbReference type="PROSITE" id="PS51032"/>
    </source>
</evidence>
<reference evidence="10" key="1">
    <citation type="submission" date="2021-01" db="UniProtKB">
        <authorList>
            <consortium name="EnsemblPlants"/>
        </authorList>
    </citation>
    <scope>IDENTIFICATION</scope>
</reference>
<sequence length="235" mass="26582">MDETSTLDLIRSHLLADFSSTESFISSLHSDLLLDSTTGPYDAPFWSLFPVKPETDYSYNLLEFIKPEFFDIAPAQREDTGKTSSSDSCRTETSSLPLDRKHYRGVRRRPWGKFAAEIRDRARKGSRVWLGTFDSEVDAAKAYDFAAFKMRGSKAILNFPLQAGKEEGPPENSSQRRRRRRDSRAETTATESAAGSSSCYFNSNDEDNSYEPWTPSSQNLSFTTTMTMEDQMLLA</sequence>
<dbReference type="CDD" id="cd00018">
    <property type="entry name" value="AP2"/>
    <property type="match status" value="1"/>
</dbReference>
<evidence type="ECO:0000256" key="8">
    <source>
        <dbReference type="SAM" id="MobiDB-lite"/>
    </source>
</evidence>
<keyword evidence="5" id="KW-0010">Activator</keyword>
<name>A0A7N0V1Q0_KALFE</name>
<dbReference type="GO" id="GO:0003700">
    <property type="term" value="F:DNA-binding transcription factor activity"/>
    <property type="evidence" value="ECO:0007669"/>
    <property type="project" value="InterPro"/>
</dbReference>
<feature type="region of interest" description="Disordered" evidence="8">
    <location>
        <begin position="160"/>
        <end position="219"/>
    </location>
</feature>
<dbReference type="FunFam" id="3.30.730.10:FF:000001">
    <property type="entry name" value="Ethylene-responsive transcription factor 2"/>
    <property type="match status" value="1"/>
</dbReference>
<dbReference type="InterPro" id="IPR016177">
    <property type="entry name" value="DNA-bd_dom_sf"/>
</dbReference>
<dbReference type="AlphaFoldDB" id="A0A7N0V1Q0"/>
<dbReference type="InterPro" id="IPR001471">
    <property type="entry name" value="AP2/ERF_dom"/>
</dbReference>
<dbReference type="PROSITE" id="PS51032">
    <property type="entry name" value="AP2_ERF"/>
    <property type="match status" value="1"/>
</dbReference>
<feature type="domain" description="AP2/ERF" evidence="9">
    <location>
        <begin position="102"/>
        <end position="160"/>
    </location>
</feature>
<evidence type="ECO:0000256" key="6">
    <source>
        <dbReference type="ARBA" id="ARBA00023163"/>
    </source>
</evidence>
<keyword evidence="3" id="KW-0805">Transcription regulation</keyword>
<dbReference type="SUPFAM" id="SSF54171">
    <property type="entry name" value="DNA-binding domain"/>
    <property type="match status" value="1"/>
</dbReference>
<dbReference type="GO" id="GO:0005634">
    <property type="term" value="C:nucleus"/>
    <property type="evidence" value="ECO:0007669"/>
    <property type="project" value="UniProtKB-SubCell"/>
</dbReference>
<evidence type="ECO:0000256" key="3">
    <source>
        <dbReference type="ARBA" id="ARBA00023015"/>
    </source>
</evidence>
<accession>A0A7N0V1Q0</accession>
<organism evidence="10 11">
    <name type="scientific">Kalanchoe fedtschenkoi</name>
    <name type="common">Lavender scallops</name>
    <name type="synonym">South American air plant</name>
    <dbReference type="NCBI Taxonomy" id="63787"/>
    <lineage>
        <taxon>Eukaryota</taxon>
        <taxon>Viridiplantae</taxon>
        <taxon>Streptophyta</taxon>
        <taxon>Embryophyta</taxon>
        <taxon>Tracheophyta</taxon>
        <taxon>Spermatophyta</taxon>
        <taxon>Magnoliopsida</taxon>
        <taxon>eudicotyledons</taxon>
        <taxon>Gunneridae</taxon>
        <taxon>Pentapetalae</taxon>
        <taxon>Saxifragales</taxon>
        <taxon>Crassulaceae</taxon>
        <taxon>Kalanchoe</taxon>
    </lineage>
</organism>
<evidence type="ECO:0000256" key="5">
    <source>
        <dbReference type="ARBA" id="ARBA00023159"/>
    </source>
</evidence>
<dbReference type="SMART" id="SM00380">
    <property type="entry name" value="AP2"/>
    <property type="match status" value="1"/>
</dbReference>
<keyword evidence="7" id="KW-0539">Nucleus</keyword>
<evidence type="ECO:0000313" key="10">
    <source>
        <dbReference type="EnsemblPlants" id="Kaladp0095s0716.1.v1.1.CDS.1"/>
    </source>
</evidence>